<dbReference type="EMBL" id="QENZ01000003">
    <property type="protein sequence ID" value="PVX51873.1"/>
    <property type="molecule type" value="Genomic_DNA"/>
</dbReference>
<dbReference type="OrthoDB" id="1003648at2"/>
<evidence type="ECO:0000313" key="1">
    <source>
        <dbReference type="EMBL" id="PVX51873.1"/>
    </source>
</evidence>
<name>A0A7L4UQ54_BALHA</name>
<gene>
    <name evidence="1" type="ORF">C7377_0164</name>
</gene>
<dbReference type="AlphaFoldDB" id="A0A7L4UQ54"/>
<keyword evidence="2" id="KW-1185">Reference proteome</keyword>
<accession>A0A7L4UQ54</accession>
<comment type="caution">
    <text evidence="1">The sequence shown here is derived from an EMBL/GenBank/DDBJ whole genome shotgun (WGS) entry which is preliminary data.</text>
</comment>
<proteinExistence type="predicted"/>
<dbReference type="RefSeq" id="WP_116495444.1">
    <property type="nucleotide sequence ID" value="NZ_QENZ01000003.1"/>
</dbReference>
<protein>
    <submittedName>
        <fullName evidence="1">Uncharacterized protein</fullName>
    </submittedName>
</protein>
<sequence length="226" mass="26479">MEENLTHKIIDTLKSKATLKQKVFDTTLNTLKLIEEIISEIEQEYNELLDGEDNRIKVLHHKTGIYDLQLKLGSDILIFSMHTNVFQFNKENIIWKHSYMKNNPDNGYVGQISIYNFLTDSFVYNRNDDIGYLVGRIFVNRENHYMVEGKRQMSFRDKDISACEVNKENLRHVIETAINYTINFDLLVPPYDMIKLSTVGQMQQKAQDNKIQTGKRLGFQFNTDDV</sequence>
<evidence type="ECO:0000313" key="2">
    <source>
        <dbReference type="Proteomes" id="UP000251835"/>
    </source>
</evidence>
<organism evidence="1 2">
    <name type="scientific">Balneicella halophila</name>
    <dbReference type="NCBI Taxonomy" id="1537566"/>
    <lineage>
        <taxon>Bacteria</taxon>
        <taxon>Pseudomonadati</taxon>
        <taxon>Bacteroidota</taxon>
        <taxon>Bacteroidia</taxon>
        <taxon>Bacteroidales</taxon>
        <taxon>Balneicellaceae</taxon>
        <taxon>Balneicella</taxon>
    </lineage>
</organism>
<dbReference type="Proteomes" id="UP000251835">
    <property type="component" value="Unassembled WGS sequence"/>
</dbReference>
<reference evidence="1 2" key="1">
    <citation type="submission" date="2018-05" db="EMBL/GenBank/DDBJ databases">
        <title>Genomic Encyclopedia of Type Strains, Phase IV (KMG-IV): sequencing the most valuable type-strain genomes for metagenomic binning, comparative biology and taxonomic classification.</title>
        <authorList>
            <person name="Goeker M."/>
        </authorList>
    </citation>
    <scope>NUCLEOTIDE SEQUENCE [LARGE SCALE GENOMIC DNA]</scope>
    <source>
        <strain evidence="1 2">DSM 28579</strain>
    </source>
</reference>